<proteinExistence type="predicted"/>
<dbReference type="AlphaFoldDB" id="D7DJ06"/>
<evidence type="ECO:0000313" key="2">
    <source>
        <dbReference type="Proteomes" id="UP000000383"/>
    </source>
</evidence>
<dbReference type="Proteomes" id="UP000000383">
    <property type="component" value="Chromosome"/>
</dbReference>
<dbReference type="eggNOG" id="ENOG502ZRJ8">
    <property type="taxonomic scope" value="Bacteria"/>
</dbReference>
<reference evidence="1 2" key="2">
    <citation type="journal article" date="2011" name="J. Bacteriol.">
        <title>Genomes of three methylotrophs from a single niche uncover genetic and metabolic divergence of Methylophilaceae.</title>
        <authorList>
            <person name="Lapidus A."/>
            <person name="Clum A."/>
            <person name="Labutti K."/>
            <person name="Kaluzhnaya M.G."/>
            <person name="Lim S."/>
            <person name="Beck D.A."/>
            <person name="Glavina Del Rio T."/>
            <person name="Nolan M."/>
            <person name="Mavromatis K."/>
            <person name="Huntemann M."/>
            <person name="Lucas S."/>
            <person name="Lidstrom M.E."/>
            <person name="Ivanova N."/>
            <person name="Chistoserdova L."/>
        </authorList>
    </citation>
    <scope>NUCLEOTIDE SEQUENCE [LARGE SCALE GENOMIC DNA]</scope>
    <source>
        <strain evidence="1 2">301</strain>
    </source>
</reference>
<evidence type="ECO:0008006" key="3">
    <source>
        <dbReference type="Google" id="ProtNLM"/>
    </source>
</evidence>
<dbReference type="InterPro" id="IPR021327">
    <property type="entry name" value="DUF2934"/>
</dbReference>
<protein>
    <recommendedName>
        <fullName evidence="3">DUF2934 domain-containing protein</fullName>
    </recommendedName>
</protein>
<dbReference type="OrthoDB" id="8538784at2"/>
<dbReference type="EMBL" id="CP002056">
    <property type="protein sequence ID" value="ADI30041.1"/>
    <property type="molecule type" value="Genomic_DNA"/>
</dbReference>
<dbReference type="Pfam" id="PF11154">
    <property type="entry name" value="DUF2934"/>
    <property type="match status" value="1"/>
</dbReference>
<keyword evidence="2" id="KW-1185">Reference proteome</keyword>
<reference evidence="2" key="1">
    <citation type="submission" date="2010-05" db="EMBL/GenBank/DDBJ databases">
        <title>Complete sequence of Methylotenera sp. 301.</title>
        <authorList>
            <person name="Lucas S."/>
            <person name="Copeland A."/>
            <person name="Lapidus A."/>
            <person name="Cheng J.-F."/>
            <person name="Bruce D."/>
            <person name="Goodwin L."/>
            <person name="Pitluck S."/>
            <person name="Clum A."/>
            <person name="Land M."/>
            <person name="Hauser L."/>
            <person name="Kyrpides N."/>
            <person name="Ivanova N."/>
            <person name="Chistoservova L."/>
            <person name="Kalyuzhnaya M."/>
            <person name="Woyke T."/>
        </authorList>
    </citation>
    <scope>NUCLEOTIDE SEQUENCE [LARGE SCALE GENOMIC DNA]</scope>
    <source>
        <strain evidence="2">301</strain>
    </source>
</reference>
<dbReference type="STRING" id="666681.M301_1661"/>
<accession>D7DJ06</accession>
<evidence type="ECO:0000313" key="1">
    <source>
        <dbReference type="EMBL" id="ADI30041.1"/>
    </source>
</evidence>
<gene>
    <name evidence="1" type="ordered locus">M301_1661</name>
</gene>
<dbReference type="HOGENOM" id="CLU_2538757_0_0_4"/>
<dbReference type="RefSeq" id="WP_013148353.1">
    <property type="nucleotide sequence ID" value="NC_014207.1"/>
</dbReference>
<organism evidence="1 2">
    <name type="scientific">Methylotenera versatilis (strain 301)</name>
    <dbReference type="NCBI Taxonomy" id="666681"/>
    <lineage>
        <taxon>Bacteria</taxon>
        <taxon>Pseudomonadati</taxon>
        <taxon>Pseudomonadota</taxon>
        <taxon>Betaproteobacteria</taxon>
        <taxon>Nitrosomonadales</taxon>
        <taxon>Methylophilaceae</taxon>
        <taxon>Methylotenera</taxon>
    </lineage>
</organism>
<dbReference type="KEGG" id="meh:M301_1661"/>
<sequence>MELSTVTQLLTKNHIPVFGIESKTKSKSEAKPKKESSISIKELSGEDRRCLVAESAYYKAEARGFESGHELEDWLAAEAEVTQ</sequence>
<name>D7DJ06_METV0</name>